<evidence type="ECO:0000313" key="3">
    <source>
        <dbReference type="Proteomes" id="UP000078343"/>
    </source>
</evidence>
<dbReference type="GeneID" id="30006998"/>
<dbReference type="RefSeq" id="XP_018696968.1">
    <property type="nucleotide sequence ID" value="XM_018834344.1"/>
</dbReference>
<dbReference type="EMBL" id="LVYI01000002">
    <property type="protein sequence ID" value="OAP63601.1"/>
    <property type="molecule type" value="Genomic_DNA"/>
</dbReference>
<sequence length="583" mass="63191">MASGHQRDNIRHIIIPLEQTSTNDPATTTTATCGVCRRPQCQLHSHRAYLAHRSRRGASSATTTTTTTNQTIDRLNRLKESRQHRPKLLETSYARSYAYTRTPPTLGAGRLDGFHDLPVTGGHRVDLHQSVYNLLHSKIGAATAFPLPTGLAVNDIGGSMIIPVLTDRSLCLSVIAAWKAVQFLMGHIPAFAHLAYETQALQSLRQTLLLDHHHHDGSDTPAVTDEAILAAALLWATAAMFAQPDALHRHAAGVRALVAARGGLSAIGGGGGRVGSIGQAGSIRQMILWADFLTAQFLGEDVIFRDTDDPPPPLPASLAKVARSITVPVAFDTLSPETLRAVRDMKLLLVSHDSATRTGRVSIAEYKALMALLNKSTIDRLGLAYRLRGSHSLDETVVLAMNLLRLTVLFHAGPLVAIVVAATARLRKALAHTTMLDAPFLHGGGSHGNTGDTKRNPHSGNRIDVYTWACFVGLTTPFDSEDRTHFVAMLRAALALRYRNKDKGRDKGRDTGWPDDWQQDTLEMLRSFLWSDAVLTPLYPTACRMVDGHLVSSTGGGTDAEGDTGQERWSHAAPDKVSRAGVR</sequence>
<protein>
    <recommendedName>
        <fullName evidence="4">Transcription factor domain-containing protein</fullName>
    </recommendedName>
</protein>
<accession>A0A178ZVX0</accession>
<organism evidence="2 3">
    <name type="scientific">Fonsecaea erecta</name>
    <dbReference type="NCBI Taxonomy" id="1367422"/>
    <lineage>
        <taxon>Eukaryota</taxon>
        <taxon>Fungi</taxon>
        <taxon>Dikarya</taxon>
        <taxon>Ascomycota</taxon>
        <taxon>Pezizomycotina</taxon>
        <taxon>Eurotiomycetes</taxon>
        <taxon>Chaetothyriomycetidae</taxon>
        <taxon>Chaetothyriales</taxon>
        <taxon>Herpotrichiellaceae</taxon>
        <taxon>Fonsecaea</taxon>
    </lineage>
</organism>
<evidence type="ECO:0008006" key="4">
    <source>
        <dbReference type="Google" id="ProtNLM"/>
    </source>
</evidence>
<gene>
    <name evidence="2" type="ORF">AYL99_02828</name>
</gene>
<dbReference type="PANTHER" id="PTHR37540:SF5">
    <property type="entry name" value="TRANSCRIPTION FACTOR DOMAIN-CONTAINING PROTEIN"/>
    <property type="match status" value="1"/>
</dbReference>
<reference evidence="2 3" key="1">
    <citation type="submission" date="2016-04" db="EMBL/GenBank/DDBJ databases">
        <title>Draft genome of Fonsecaea erecta CBS 125763.</title>
        <authorList>
            <person name="Weiss V.A."/>
            <person name="Vicente V.A."/>
            <person name="Raittz R.T."/>
            <person name="Moreno L.F."/>
            <person name="De Souza E.M."/>
            <person name="Pedrosa F.O."/>
            <person name="Steffens M.B."/>
            <person name="Faoro H."/>
            <person name="Tadra-Sfeir M.Z."/>
            <person name="Najafzadeh M.J."/>
            <person name="Felipe M.S."/>
            <person name="Teixeira M."/>
            <person name="Sun J."/>
            <person name="Xi L."/>
            <person name="Gomes R."/>
            <person name="De Azevedo C.M."/>
            <person name="Salgado C.G."/>
            <person name="Da Silva M.B."/>
            <person name="Nascimento M.F."/>
            <person name="Queiroz-Telles F."/>
            <person name="Attili D.S."/>
            <person name="Gorbushina A."/>
        </authorList>
    </citation>
    <scope>NUCLEOTIDE SEQUENCE [LARGE SCALE GENOMIC DNA]</scope>
    <source>
        <strain evidence="2 3">CBS 125763</strain>
    </source>
</reference>
<comment type="caution">
    <text evidence="2">The sequence shown here is derived from an EMBL/GenBank/DDBJ whole genome shotgun (WGS) entry which is preliminary data.</text>
</comment>
<dbReference type="PANTHER" id="PTHR37540">
    <property type="entry name" value="TRANSCRIPTION FACTOR (ACR-2), PUTATIVE-RELATED-RELATED"/>
    <property type="match status" value="1"/>
</dbReference>
<evidence type="ECO:0000256" key="1">
    <source>
        <dbReference type="SAM" id="MobiDB-lite"/>
    </source>
</evidence>
<dbReference type="AlphaFoldDB" id="A0A178ZVX0"/>
<name>A0A178ZVX0_9EURO</name>
<dbReference type="Proteomes" id="UP000078343">
    <property type="component" value="Unassembled WGS sequence"/>
</dbReference>
<dbReference type="OrthoDB" id="4142065at2759"/>
<keyword evidence="3" id="KW-1185">Reference proteome</keyword>
<feature type="region of interest" description="Disordered" evidence="1">
    <location>
        <begin position="554"/>
        <end position="583"/>
    </location>
</feature>
<proteinExistence type="predicted"/>
<feature type="compositionally biased region" description="Basic and acidic residues" evidence="1">
    <location>
        <begin position="565"/>
        <end position="583"/>
    </location>
</feature>
<evidence type="ECO:0000313" key="2">
    <source>
        <dbReference type="EMBL" id="OAP63601.1"/>
    </source>
</evidence>